<accession>B9TPX5</accession>
<name>B9TPX5_RICCO</name>
<proteinExistence type="predicted"/>
<sequence length="111" mass="11949">MPATGCRRLVPSGLSADRLFVQIPVGRFPGVVGGLENGDGSTGNRLADGGDRHAFPLRHGHHQKLLPSDRYRDRDFVFHVAGGLVCARPLPVFYCGSALDRHVYGRLAGVS</sequence>
<organism evidence="1 2">
    <name type="scientific">Ricinus communis</name>
    <name type="common">Castor bean</name>
    <dbReference type="NCBI Taxonomy" id="3988"/>
    <lineage>
        <taxon>Eukaryota</taxon>
        <taxon>Viridiplantae</taxon>
        <taxon>Streptophyta</taxon>
        <taxon>Embryophyta</taxon>
        <taxon>Tracheophyta</taxon>
        <taxon>Spermatophyta</taxon>
        <taxon>Magnoliopsida</taxon>
        <taxon>eudicotyledons</taxon>
        <taxon>Gunneridae</taxon>
        <taxon>Pentapetalae</taxon>
        <taxon>rosids</taxon>
        <taxon>fabids</taxon>
        <taxon>Malpighiales</taxon>
        <taxon>Euphorbiaceae</taxon>
        <taxon>Acalyphoideae</taxon>
        <taxon>Acalypheae</taxon>
        <taxon>Ricinus</taxon>
    </lineage>
</organism>
<reference evidence="2" key="1">
    <citation type="journal article" date="2010" name="Nat. Biotechnol.">
        <title>Draft genome sequence of the oilseed species Ricinus communis.</title>
        <authorList>
            <person name="Chan A.P."/>
            <person name="Crabtree J."/>
            <person name="Zhao Q."/>
            <person name="Lorenzi H."/>
            <person name="Orvis J."/>
            <person name="Puiu D."/>
            <person name="Melake-Berhan A."/>
            <person name="Jones K.M."/>
            <person name="Redman J."/>
            <person name="Chen G."/>
            <person name="Cahoon E.B."/>
            <person name="Gedil M."/>
            <person name="Stanke M."/>
            <person name="Haas B.J."/>
            <person name="Wortman J.R."/>
            <person name="Fraser-Liggett C.M."/>
            <person name="Ravel J."/>
            <person name="Rabinowicz P.D."/>
        </authorList>
    </citation>
    <scope>NUCLEOTIDE SEQUENCE [LARGE SCALE GENOMIC DNA]</scope>
    <source>
        <strain evidence="2">cv. Hale</strain>
    </source>
</reference>
<dbReference type="Proteomes" id="UP000008311">
    <property type="component" value="Unassembled WGS sequence"/>
</dbReference>
<evidence type="ECO:0000313" key="1">
    <source>
        <dbReference type="EMBL" id="EEF22090.1"/>
    </source>
</evidence>
<evidence type="ECO:0000313" key="2">
    <source>
        <dbReference type="Proteomes" id="UP000008311"/>
    </source>
</evidence>
<gene>
    <name evidence="1" type="ORF">RCOM_2091960</name>
</gene>
<keyword evidence="2" id="KW-1185">Reference proteome</keyword>
<dbReference type="InParanoid" id="B9TPX5"/>
<dbReference type="EMBL" id="EQ997235">
    <property type="protein sequence ID" value="EEF22090.1"/>
    <property type="molecule type" value="Genomic_DNA"/>
</dbReference>
<dbReference type="AlphaFoldDB" id="B9TPX5"/>
<protein>
    <submittedName>
        <fullName evidence="1">Uncharacterized protein</fullName>
    </submittedName>
</protein>